<dbReference type="InterPro" id="IPR050348">
    <property type="entry name" value="Protein-Tyr_Phosphatase"/>
</dbReference>
<feature type="domain" description="Tyrosine-protein phosphatase" evidence="1">
    <location>
        <begin position="69"/>
        <end position="210"/>
    </location>
</feature>
<keyword evidence="3" id="KW-1185">Reference proteome</keyword>
<organism evidence="2 3">
    <name type="scientific">Elysia chlorotica</name>
    <name type="common">Eastern emerald elysia</name>
    <name type="synonym">Sea slug</name>
    <dbReference type="NCBI Taxonomy" id="188477"/>
    <lineage>
        <taxon>Eukaryota</taxon>
        <taxon>Metazoa</taxon>
        <taxon>Spiralia</taxon>
        <taxon>Lophotrochozoa</taxon>
        <taxon>Mollusca</taxon>
        <taxon>Gastropoda</taxon>
        <taxon>Heterobranchia</taxon>
        <taxon>Euthyneura</taxon>
        <taxon>Panpulmonata</taxon>
        <taxon>Sacoglossa</taxon>
        <taxon>Placobranchoidea</taxon>
        <taxon>Plakobranchidae</taxon>
        <taxon>Elysia</taxon>
    </lineage>
</organism>
<protein>
    <recommendedName>
        <fullName evidence="1">Tyrosine-protein phosphatase domain-containing protein</fullName>
    </recommendedName>
</protein>
<evidence type="ECO:0000259" key="1">
    <source>
        <dbReference type="PROSITE" id="PS50055"/>
    </source>
</evidence>
<dbReference type="STRING" id="188477.A0A3S1BQ59"/>
<evidence type="ECO:0000313" key="2">
    <source>
        <dbReference type="EMBL" id="RUS88837.1"/>
    </source>
</evidence>
<dbReference type="AlphaFoldDB" id="A0A3S1BQ59"/>
<dbReference type="PANTHER" id="PTHR19134">
    <property type="entry name" value="RECEPTOR-TYPE TYROSINE-PROTEIN PHOSPHATASE"/>
    <property type="match status" value="1"/>
</dbReference>
<reference evidence="2 3" key="1">
    <citation type="submission" date="2019-01" db="EMBL/GenBank/DDBJ databases">
        <title>A draft genome assembly of the solar-powered sea slug Elysia chlorotica.</title>
        <authorList>
            <person name="Cai H."/>
            <person name="Li Q."/>
            <person name="Fang X."/>
            <person name="Li J."/>
            <person name="Curtis N.E."/>
            <person name="Altenburger A."/>
            <person name="Shibata T."/>
            <person name="Feng M."/>
            <person name="Maeda T."/>
            <person name="Schwartz J.A."/>
            <person name="Shigenobu S."/>
            <person name="Lundholm N."/>
            <person name="Nishiyama T."/>
            <person name="Yang H."/>
            <person name="Hasebe M."/>
            <person name="Li S."/>
            <person name="Pierce S.K."/>
            <person name="Wang J."/>
        </authorList>
    </citation>
    <scope>NUCLEOTIDE SEQUENCE [LARGE SCALE GENOMIC DNA]</scope>
    <source>
        <strain evidence="2">EC2010</strain>
        <tissue evidence="2">Whole organism of an adult</tissue>
    </source>
</reference>
<dbReference type="Gene3D" id="3.90.190.10">
    <property type="entry name" value="Protein tyrosine phosphatase superfamily"/>
    <property type="match status" value="2"/>
</dbReference>
<dbReference type="OrthoDB" id="6150701at2759"/>
<name>A0A3S1BQ59_ELYCH</name>
<accession>A0A3S1BQ59</accession>
<dbReference type="SUPFAM" id="SSF52799">
    <property type="entry name" value="(Phosphotyrosine protein) phosphatases II"/>
    <property type="match status" value="2"/>
</dbReference>
<evidence type="ECO:0000313" key="3">
    <source>
        <dbReference type="Proteomes" id="UP000271974"/>
    </source>
</evidence>
<dbReference type="PANTHER" id="PTHR19134:SF449">
    <property type="entry name" value="TYROSINE-PROTEIN PHOSPHATASE 1"/>
    <property type="match status" value="1"/>
</dbReference>
<dbReference type="EMBL" id="RQTK01000072">
    <property type="protein sequence ID" value="RUS88837.1"/>
    <property type="molecule type" value="Genomic_DNA"/>
</dbReference>
<sequence length="240" mass="26560">MCILLQEAEATGEMDFLSTLKTLRLQRTSMVQTVGQYLFLHKLALAAHVTRGTRIPAQEIQARLKVNGYSDEFKAVCEANFLDADDGTSETEPGFNVYLNRRLSANKDKNRVKNILPNDAHRPVLACETKSLGKYINAVFVPNLVSSRLDLLTQLPLPATVTDFWRLVTQFSVGLVVAFDTDSRHSDETVGTFVPDIEGDPIKTDLFEVQAKLTADSSIGQELLVTVFKKRKSILSGAVS</sequence>
<dbReference type="GO" id="GO:0004725">
    <property type="term" value="F:protein tyrosine phosphatase activity"/>
    <property type="evidence" value="ECO:0007669"/>
    <property type="project" value="InterPro"/>
</dbReference>
<proteinExistence type="predicted"/>
<dbReference type="Pfam" id="PF00102">
    <property type="entry name" value="Y_phosphatase"/>
    <property type="match status" value="2"/>
</dbReference>
<dbReference type="PROSITE" id="PS50055">
    <property type="entry name" value="TYR_PHOSPHATASE_PTP"/>
    <property type="match status" value="1"/>
</dbReference>
<dbReference type="InterPro" id="IPR029021">
    <property type="entry name" value="Prot-tyrosine_phosphatase-like"/>
</dbReference>
<dbReference type="Proteomes" id="UP000271974">
    <property type="component" value="Unassembled WGS sequence"/>
</dbReference>
<dbReference type="InterPro" id="IPR000242">
    <property type="entry name" value="PTP_cat"/>
</dbReference>
<comment type="caution">
    <text evidence="2">The sequence shown here is derived from an EMBL/GenBank/DDBJ whole genome shotgun (WGS) entry which is preliminary data.</text>
</comment>
<gene>
    <name evidence="2" type="ORF">EGW08_003382</name>
</gene>